<organism evidence="2 3">
    <name type="scientific">Krasilnikovia cinnamomea</name>
    <dbReference type="NCBI Taxonomy" id="349313"/>
    <lineage>
        <taxon>Bacteria</taxon>
        <taxon>Bacillati</taxon>
        <taxon>Actinomycetota</taxon>
        <taxon>Actinomycetes</taxon>
        <taxon>Micromonosporales</taxon>
        <taxon>Micromonosporaceae</taxon>
        <taxon>Krasilnikovia</taxon>
    </lineage>
</organism>
<dbReference type="EMBL" id="SHKY01000001">
    <property type="protein sequence ID" value="RZU54302.1"/>
    <property type="molecule type" value="Genomic_DNA"/>
</dbReference>
<gene>
    <name evidence="2" type="ORF">EV385_6252</name>
</gene>
<keyword evidence="3" id="KW-1185">Reference proteome</keyword>
<reference evidence="2 3" key="1">
    <citation type="submission" date="2019-02" db="EMBL/GenBank/DDBJ databases">
        <title>Sequencing the genomes of 1000 actinobacteria strains.</title>
        <authorList>
            <person name="Klenk H.-P."/>
        </authorList>
    </citation>
    <scope>NUCLEOTIDE SEQUENCE [LARGE SCALE GENOMIC DNA]</scope>
    <source>
        <strain evidence="2 3">DSM 45162</strain>
    </source>
</reference>
<evidence type="ECO:0000313" key="2">
    <source>
        <dbReference type="EMBL" id="RZU54302.1"/>
    </source>
</evidence>
<evidence type="ECO:0000256" key="1">
    <source>
        <dbReference type="SAM" id="MobiDB-lite"/>
    </source>
</evidence>
<accession>A0A4Q7ZSW3</accession>
<feature type="compositionally biased region" description="Basic and acidic residues" evidence="1">
    <location>
        <begin position="180"/>
        <end position="189"/>
    </location>
</feature>
<proteinExistence type="predicted"/>
<dbReference type="Pfam" id="PF19457">
    <property type="entry name" value="DUF5994"/>
    <property type="match status" value="1"/>
</dbReference>
<feature type="region of interest" description="Disordered" evidence="1">
    <location>
        <begin position="167"/>
        <end position="189"/>
    </location>
</feature>
<dbReference type="RefSeq" id="WP_130512677.1">
    <property type="nucleotide sequence ID" value="NZ_SHKY01000001.1"/>
</dbReference>
<sequence length="189" mass="20136">MNVTTADARMTIVSMTPPSVPRLRLEPTGSRRTLLDGAWWPRSTDPVAELPGLVLAIDKIRGPVTRLVLAAAGWDSHPRRLGVHGRVLRLGYFTSQPRDLLTAICDRNERVDLLVVAPDTASGTADAAMILAATTTNLVHAQNIILAVSAPASRAAVGDAAEDAWETDGGRLGRVPAPRRVPEPAGCDR</sequence>
<dbReference type="InterPro" id="IPR046036">
    <property type="entry name" value="DUF5994"/>
</dbReference>
<name>A0A4Q7ZSW3_9ACTN</name>
<dbReference type="AlphaFoldDB" id="A0A4Q7ZSW3"/>
<dbReference type="OrthoDB" id="3785441at2"/>
<comment type="caution">
    <text evidence="2">The sequence shown here is derived from an EMBL/GenBank/DDBJ whole genome shotgun (WGS) entry which is preliminary data.</text>
</comment>
<dbReference type="Proteomes" id="UP000292564">
    <property type="component" value="Unassembled WGS sequence"/>
</dbReference>
<evidence type="ECO:0000313" key="3">
    <source>
        <dbReference type="Proteomes" id="UP000292564"/>
    </source>
</evidence>
<protein>
    <submittedName>
        <fullName evidence="2">Uncharacterized protein</fullName>
    </submittedName>
</protein>